<accession>A0AAF0CPD6</accession>
<dbReference type="KEGG" id="slom:PXH66_17775"/>
<feature type="transmembrane region" description="Helical" evidence="1">
    <location>
        <begin position="41"/>
        <end position="60"/>
    </location>
</feature>
<evidence type="ECO:0000256" key="1">
    <source>
        <dbReference type="SAM" id="Phobius"/>
    </source>
</evidence>
<dbReference type="RefSeq" id="WP_330932091.1">
    <property type="nucleotide sequence ID" value="NZ_CP119075.1"/>
</dbReference>
<keyword evidence="3" id="KW-1185">Reference proteome</keyword>
<dbReference type="AlphaFoldDB" id="A0AAF0CPD6"/>
<dbReference type="Proteomes" id="UP001218638">
    <property type="component" value="Chromosome"/>
</dbReference>
<proteinExistence type="predicted"/>
<evidence type="ECO:0000313" key="3">
    <source>
        <dbReference type="Proteomes" id="UP001218638"/>
    </source>
</evidence>
<dbReference type="EMBL" id="CP119075">
    <property type="protein sequence ID" value="WED64189.1"/>
    <property type="molecule type" value="Genomic_DNA"/>
</dbReference>
<reference evidence="2" key="1">
    <citation type="submission" date="2023-03" db="EMBL/GenBank/DDBJ databases">
        <title>Lomoglobus Profundus gen. nov., sp. nov., a novel member of the phylum Verrucomicrobia, isolated from deep-marine sediment of South China Sea.</title>
        <authorList>
            <person name="Ahmad T."/>
            <person name="Ishaq S.E."/>
            <person name="Wang F."/>
        </authorList>
    </citation>
    <scope>NUCLEOTIDE SEQUENCE</scope>
    <source>
        <strain evidence="2">LMO-M01</strain>
    </source>
</reference>
<keyword evidence="1" id="KW-1133">Transmembrane helix</keyword>
<protein>
    <submittedName>
        <fullName evidence="2">Uncharacterized protein</fullName>
    </submittedName>
</protein>
<gene>
    <name evidence="2" type="ORF">PXH66_17775</name>
</gene>
<keyword evidence="1" id="KW-0812">Transmembrane</keyword>
<evidence type="ECO:0000313" key="2">
    <source>
        <dbReference type="EMBL" id="WED64189.1"/>
    </source>
</evidence>
<organism evidence="2 3">
    <name type="scientific">Synoicihabitans lomoniglobus</name>
    <dbReference type="NCBI Taxonomy" id="2909285"/>
    <lineage>
        <taxon>Bacteria</taxon>
        <taxon>Pseudomonadati</taxon>
        <taxon>Verrucomicrobiota</taxon>
        <taxon>Opitutia</taxon>
        <taxon>Opitutales</taxon>
        <taxon>Opitutaceae</taxon>
        <taxon>Synoicihabitans</taxon>
    </lineage>
</organism>
<feature type="transmembrane region" description="Helical" evidence="1">
    <location>
        <begin position="14"/>
        <end position="32"/>
    </location>
</feature>
<keyword evidence="1" id="KW-0472">Membrane</keyword>
<sequence>MTTMEKLQQVPQRFWVNVLLVIGGGILALILVRHAARMNRMVLGTIIAVFICTVCFQWIYERNEPRALTPLINTIAPLLPSKGSFGNY</sequence>
<name>A0AAF0CPD6_9BACT</name>